<dbReference type="OrthoDB" id="1938922at2759"/>
<sequence length="318" mass="36039">MRREWVPLLTPRHHKVRRRHADGLCKRDVGLLNLYEVEAKNVGSTLRLRQKGNWTQRPNSSFLVCPYPIRRICGKVSRGGCSNNSKLPEKVSLGARLICIKQDRSYTDYVNKFLNYSVSLPEIAKSVLIDAFVTRLGRTLQAKVKSHHSIALEYYNEFQATLDKGVCFLCNDKYSSKHSCKVKENRELMLYIAKEEEDWEEGEVKVEAKPIVVELKTLEVKEETKIVLPTILGFTSKGTMKLKGAVCGREVIILIDRGATHNFIHQKVVNELDLPNKGEAKFRVTIGDGIALEGKGTCKQLEVKLLELTIVADFLAIE</sequence>
<evidence type="ECO:0000313" key="1">
    <source>
        <dbReference type="EMBL" id="KAA0046897.1"/>
    </source>
</evidence>
<dbReference type="AlphaFoldDB" id="A0A5D3BU51"/>
<dbReference type="Proteomes" id="UP000321947">
    <property type="component" value="Unassembled WGS sequence"/>
</dbReference>
<dbReference type="EMBL" id="SSTD01015292">
    <property type="protein sequence ID" value="TYK03251.1"/>
    <property type="molecule type" value="Genomic_DNA"/>
</dbReference>
<protein>
    <submittedName>
        <fullName evidence="2">Ty3-gypsy retrotransposon protein</fullName>
    </submittedName>
</protein>
<accession>A0A5D3BU51</accession>
<evidence type="ECO:0000313" key="4">
    <source>
        <dbReference type="Proteomes" id="UP000321947"/>
    </source>
</evidence>
<proteinExistence type="predicted"/>
<dbReference type="InterPro" id="IPR021109">
    <property type="entry name" value="Peptidase_aspartic_dom_sf"/>
</dbReference>
<dbReference type="CDD" id="cd00303">
    <property type="entry name" value="retropepsin_like"/>
    <property type="match status" value="1"/>
</dbReference>
<comment type="caution">
    <text evidence="2">The sequence shown here is derived from an EMBL/GenBank/DDBJ whole genome shotgun (WGS) entry which is preliminary data.</text>
</comment>
<dbReference type="EMBL" id="SSTE01013576">
    <property type="protein sequence ID" value="KAA0046897.1"/>
    <property type="molecule type" value="Genomic_DNA"/>
</dbReference>
<reference evidence="3 4" key="1">
    <citation type="submission" date="2019-08" db="EMBL/GenBank/DDBJ databases">
        <title>Draft genome sequences of two oriental melons (Cucumis melo L. var makuwa).</title>
        <authorList>
            <person name="Kwon S.-Y."/>
        </authorList>
    </citation>
    <scope>NUCLEOTIDE SEQUENCE [LARGE SCALE GENOMIC DNA]</scope>
    <source>
        <strain evidence="4">cv. Chang Bougi</strain>
        <strain evidence="3">cv. SW 3</strain>
        <tissue evidence="2">Leaf</tissue>
    </source>
</reference>
<gene>
    <name evidence="2" type="ORF">E5676_scaffold298G00680</name>
    <name evidence="1" type="ORF">E6C27_scaffold230G00600</name>
</gene>
<name>A0A5D3BU51_CUCMM</name>
<evidence type="ECO:0000313" key="2">
    <source>
        <dbReference type="EMBL" id="TYK03251.1"/>
    </source>
</evidence>
<evidence type="ECO:0000313" key="3">
    <source>
        <dbReference type="Proteomes" id="UP000321393"/>
    </source>
</evidence>
<dbReference type="Proteomes" id="UP000321393">
    <property type="component" value="Unassembled WGS sequence"/>
</dbReference>
<dbReference type="Gene3D" id="2.40.70.10">
    <property type="entry name" value="Acid Proteases"/>
    <property type="match status" value="1"/>
</dbReference>
<organism evidence="2 4">
    <name type="scientific">Cucumis melo var. makuwa</name>
    <name type="common">Oriental melon</name>
    <dbReference type="NCBI Taxonomy" id="1194695"/>
    <lineage>
        <taxon>Eukaryota</taxon>
        <taxon>Viridiplantae</taxon>
        <taxon>Streptophyta</taxon>
        <taxon>Embryophyta</taxon>
        <taxon>Tracheophyta</taxon>
        <taxon>Spermatophyta</taxon>
        <taxon>Magnoliopsida</taxon>
        <taxon>eudicotyledons</taxon>
        <taxon>Gunneridae</taxon>
        <taxon>Pentapetalae</taxon>
        <taxon>rosids</taxon>
        <taxon>fabids</taxon>
        <taxon>Cucurbitales</taxon>
        <taxon>Cucurbitaceae</taxon>
        <taxon>Benincaseae</taxon>
        <taxon>Cucumis</taxon>
    </lineage>
</organism>